<dbReference type="AlphaFoldDB" id="A0A4Y2A1P9"/>
<gene>
    <name evidence="2" type="ORF">AVEN_230730_1</name>
</gene>
<evidence type="ECO:0000313" key="2">
    <source>
        <dbReference type="EMBL" id="GBL73751.1"/>
    </source>
</evidence>
<accession>A0A4Y2A1P9</accession>
<protein>
    <recommendedName>
        <fullName evidence="1">DDE-1 domain-containing protein</fullName>
    </recommendedName>
</protein>
<dbReference type="InterPro" id="IPR004875">
    <property type="entry name" value="DDE_SF_endonuclease_dom"/>
</dbReference>
<dbReference type="PANTHER" id="PTHR19303">
    <property type="entry name" value="TRANSPOSON"/>
    <property type="match status" value="1"/>
</dbReference>
<reference evidence="2 3" key="1">
    <citation type="journal article" date="2019" name="Sci. Rep.">
        <title>Orb-weaving spider Araneus ventricosus genome elucidates the spidroin gene catalogue.</title>
        <authorList>
            <person name="Kono N."/>
            <person name="Nakamura H."/>
            <person name="Ohtoshi R."/>
            <person name="Moran D.A.P."/>
            <person name="Shinohara A."/>
            <person name="Yoshida Y."/>
            <person name="Fujiwara M."/>
            <person name="Mori M."/>
            <person name="Tomita M."/>
            <person name="Arakawa K."/>
        </authorList>
    </citation>
    <scope>NUCLEOTIDE SEQUENCE [LARGE SCALE GENOMIC DNA]</scope>
</reference>
<name>A0A4Y2A1P9_ARAVE</name>
<dbReference type="PANTHER" id="PTHR19303:SF16">
    <property type="entry name" value="JERKY PROTEIN HOMOLOG-LIKE"/>
    <property type="match status" value="1"/>
</dbReference>
<dbReference type="GO" id="GO:0003677">
    <property type="term" value="F:DNA binding"/>
    <property type="evidence" value="ECO:0007669"/>
    <property type="project" value="TreeGrafter"/>
</dbReference>
<dbReference type="Proteomes" id="UP000499080">
    <property type="component" value="Unassembled WGS sequence"/>
</dbReference>
<keyword evidence="3" id="KW-1185">Reference proteome</keyword>
<comment type="caution">
    <text evidence="2">The sequence shown here is derived from an EMBL/GenBank/DDBJ whole genome shotgun (WGS) entry which is preliminary data.</text>
</comment>
<dbReference type="GO" id="GO:0005634">
    <property type="term" value="C:nucleus"/>
    <property type="evidence" value="ECO:0007669"/>
    <property type="project" value="TreeGrafter"/>
</dbReference>
<proteinExistence type="predicted"/>
<sequence>MNTDIFKQWFFDEFVPKVEKHLEEKKLPRQALLLIDNAPSHPEIEYLKSGNIKAMFLPVNVTSLIQSMDQGVINDLKLNFETGCEEVTDNCVKEWLYGDEEEEITDDAIIRMITKEEIDETEDLNDETEKIILHAEGMTAFDVALHYIKQ</sequence>
<dbReference type="InterPro" id="IPR050863">
    <property type="entry name" value="CenT-Element_Derived"/>
</dbReference>
<evidence type="ECO:0000259" key="1">
    <source>
        <dbReference type="Pfam" id="PF03184"/>
    </source>
</evidence>
<dbReference type="OrthoDB" id="6428588at2759"/>
<feature type="domain" description="DDE-1" evidence="1">
    <location>
        <begin position="1"/>
        <end position="80"/>
    </location>
</feature>
<dbReference type="EMBL" id="BGPR01000004">
    <property type="protein sequence ID" value="GBL73751.1"/>
    <property type="molecule type" value="Genomic_DNA"/>
</dbReference>
<dbReference type="Pfam" id="PF03184">
    <property type="entry name" value="DDE_1"/>
    <property type="match status" value="1"/>
</dbReference>
<organism evidence="2 3">
    <name type="scientific">Araneus ventricosus</name>
    <name type="common">Orbweaver spider</name>
    <name type="synonym">Epeira ventricosa</name>
    <dbReference type="NCBI Taxonomy" id="182803"/>
    <lineage>
        <taxon>Eukaryota</taxon>
        <taxon>Metazoa</taxon>
        <taxon>Ecdysozoa</taxon>
        <taxon>Arthropoda</taxon>
        <taxon>Chelicerata</taxon>
        <taxon>Arachnida</taxon>
        <taxon>Araneae</taxon>
        <taxon>Araneomorphae</taxon>
        <taxon>Entelegynae</taxon>
        <taxon>Araneoidea</taxon>
        <taxon>Araneidae</taxon>
        <taxon>Araneus</taxon>
    </lineage>
</organism>
<evidence type="ECO:0000313" key="3">
    <source>
        <dbReference type="Proteomes" id="UP000499080"/>
    </source>
</evidence>